<evidence type="ECO:0000256" key="1">
    <source>
        <dbReference type="SAM" id="Phobius"/>
    </source>
</evidence>
<keyword evidence="1" id="KW-1133">Transmembrane helix</keyword>
<protein>
    <recommendedName>
        <fullName evidence="3">Yip1 domain-containing protein</fullName>
    </recommendedName>
</protein>
<evidence type="ECO:0008006" key="3">
    <source>
        <dbReference type="Google" id="ProtNLM"/>
    </source>
</evidence>
<organism evidence="2">
    <name type="scientific">hydrothermal vent metagenome</name>
    <dbReference type="NCBI Taxonomy" id="652676"/>
    <lineage>
        <taxon>unclassified sequences</taxon>
        <taxon>metagenomes</taxon>
        <taxon>ecological metagenomes</taxon>
    </lineage>
</organism>
<dbReference type="EMBL" id="UOFJ01000611">
    <property type="protein sequence ID" value="VAW71611.1"/>
    <property type="molecule type" value="Genomic_DNA"/>
</dbReference>
<proteinExistence type="predicted"/>
<sequence>MNNFFKTLLENLLLRKGPEDFICSVRLMYLCLLANFAAGMPVLVNKVGFFHAFLAAAMETAVMLLFVHFILRAFSRTERFIQSITALASVSAVLQLVASLLLANVQIDQGQVVGNGMPGLSLLFICWYLALYTHLFRRIFSLQLPAAVLLTVCYIAMGHLAAGFFLPELALPDASLQQTG</sequence>
<name>A0A3B0XVR1_9ZZZZ</name>
<feature type="transmembrane region" description="Helical" evidence="1">
    <location>
        <begin position="21"/>
        <end position="43"/>
    </location>
</feature>
<keyword evidence="1" id="KW-0812">Transmembrane</keyword>
<dbReference type="AlphaFoldDB" id="A0A3B0XVR1"/>
<keyword evidence="1" id="KW-0472">Membrane</keyword>
<evidence type="ECO:0000313" key="2">
    <source>
        <dbReference type="EMBL" id="VAW71611.1"/>
    </source>
</evidence>
<gene>
    <name evidence="2" type="ORF">MNBD_GAMMA10-2675</name>
</gene>
<reference evidence="2" key="1">
    <citation type="submission" date="2018-06" db="EMBL/GenBank/DDBJ databases">
        <authorList>
            <person name="Zhirakovskaya E."/>
        </authorList>
    </citation>
    <scope>NUCLEOTIDE SEQUENCE</scope>
</reference>
<feature type="transmembrane region" description="Helical" evidence="1">
    <location>
        <begin position="147"/>
        <end position="166"/>
    </location>
</feature>
<feature type="transmembrane region" description="Helical" evidence="1">
    <location>
        <begin position="117"/>
        <end position="135"/>
    </location>
</feature>
<feature type="transmembrane region" description="Helical" evidence="1">
    <location>
        <begin position="49"/>
        <end position="71"/>
    </location>
</feature>
<accession>A0A3B0XVR1</accession>
<feature type="transmembrane region" description="Helical" evidence="1">
    <location>
        <begin position="83"/>
        <end position="105"/>
    </location>
</feature>